<evidence type="ECO:0000313" key="2">
    <source>
        <dbReference type="Proteomes" id="UP000003042"/>
    </source>
</evidence>
<proteinExistence type="predicted"/>
<dbReference type="EMBL" id="ABKX01000001">
    <property type="protein sequence ID" value="EDS94123.1"/>
    <property type="molecule type" value="Genomic_DNA"/>
</dbReference>
<dbReference type="Proteomes" id="UP000003042">
    <property type="component" value="Unassembled WGS sequence"/>
</dbReference>
<evidence type="ECO:0000313" key="1">
    <source>
        <dbReference type="EMBL" id="EDS94123.1"/>
    </source>
</evidence>
<organism evidence="1 2">
    <name type="scientific">Escherichia albertii (strain TW07627)</name>
    <dbReference type="NCBI Taxonomy" id="502347"/>
    <lineage>
        <taxon>Bacteria</taxon>
        <taxon>Pseudomonadati</taxon>
        <taxon>Pseudomonadota</taxon>
        <taxon>Gammaproteobacteria</taxon>
        <taxon>Enterobacterales</taxon>
        <taxon>Enterobacteriaceae</taxon>
        <taxon>Escherichia</taxon>
    </lineage>
</organism>
<name>A0ABC9NVF8_ESCAT</name>
<sequence length="47" mass="5196">MNHWLECGGAAESRIIVHFWDADWIVSHTTFFTESSAGNTLCPDKGG</sequence>
<accession>A0ABC9NVF8</accession>
<gene>
    <name evidence="1" type="ORF">ESCAB7627_0422</name>
</gene>
<protein>
    <submittedName>
        <fullName evidence="1">Uncharacterized protein</fullName>
    </submittedName>
</protein>
<reference evidence="1 2" key="1">
    <citation type="submission" date="2008-02" db="EMBL/GenBank/DDBJ databases">
        <title>Annotation of Escherichia albertii TW07627.</title>
        <authorList>
            <person name="Sutton G."/>
            <person name="Whittam T.S."/>
            <person name="Sebastian Y."/>
        </authorList>
    </citation>
    <scope>NUCLEOTIDE SEQUENCE [LARGE SCALE GENOMIC DNA]</scope>
    <source>
        <strain evidence="1 2">TW07627</strain>
    </source>
</reference>
<dbReference type="AlphaFoldDB" id="A0ABC9NVF8"/>
<comment type="caution">
    <text evidence="1">The sequence shown here is derived from an EMBL/GenBank/DDBJ whole genome shotgun (WGS) entry which is preliminary data.</text>
</comment>